<dbReference type="RefSeq" id="XP_047738299.1">
    <property type="nucleotide sequence ID" value="XM_047882343.1"/>
</dbReference>
<evidence type="ECO:0000256" key="1">
    <source>
        <dbReference type="ARBA" id="ARBA00022553"/>
    </source>
</evidence>
<feature type="domain" description="DOCKER" evidence="6">
    <location>
        <begin position="1885"/>
        <end position="2320"/>
    </location>
</feature>
<dbReference type="InterPro" id="IPR021816">
    <property type="entry name" value="DOCK_C/D_N"/>
</dbReference>
<dbReference type="CTD" id="33165"/>
<comment type="similarity">
    <text evidence="3">Belongs to the DOCK family.</text>
</comment>
<feature type="region of interest" description="Disordered" evidence="4">
    <location>
        <begin position="1561"/>
        <end position="1585"/>
    </location>
</feature>
<feature type="compositionally biased region" description="Low complexity" evidence="4">
    <location>
        <begin position="983"/>
        <end position="1021"/>
    </location>
</feature>
<feature type="compositionally biased region" description="Gly residues" evidence="4">
    <location>
        <begin position="1566"/>
        <end position="1576"/>
    </location>
</feature>
<dbReference type="InterPro" id="IPR027007">
    <property type="entry name" value="C2_DOCK-type_domain"/>
</dbReference>
<dbReference type="PROSITE" id="PS51651">
    <property type="entry name" value="DOCKER"/>
    <property type="match status" value="1"/>
</dbReference>
<dbReference type="InterPro" id="IPR037808">
    <property type="entry name" value="C2_Dock-C"/>
</dbReference>
<dbReference type="PANTHER" id="PTHR23317">
    <property type="entry name" value="DEDICATOR OF CYTOKINESIS DOCK"/>
    <property type="match status" value="1"/>
</dbReference>
<evidence type="ECO:0000256" key="2">
    <source>
        <dbReference type="ARBA" id="ARBA00022658"/>
    </source>
</evidence>
<dbReference type="Pfam" id="PF11878">
    <property type="entry name" value="DOCK_C-D_N"/>
    <property type="match status" value="1"/>
</dbReference>
<dbReference type="GeneID" id="108675055"/>
<reference evidence="8" key="1">
    <citation type="submission" date="2025-08" db="UniProtKB">
        <authorList>
            <consortium name="RefSeq"/>
        </authorList>
    </citation>
    <scope>IDENTIFICATION</scope>
    <source>
        <tissue evidence="8">Whole organism</tissue>
    </source>
</reference>
<name>A0A979FMM3_HYAAZ</name>
<dbReference type="PANTHER" id="PTHR23317:SF76">
    <property type="entry name" value="LD20667P"/>
    <property type="match status" value="1"/>
</dbReference>
<dbReference type="InterPro" id="IPR043162">
    <property type="entry name" value="DOCK_C_lobe_C"/>
</dbReference>
<evidence type="ECO:0000313" key="8">
    <source>
        <dbReference type="RefSeq" id="XP_047738299.1"/>
    </source>
</evidence>
<feature type="region of interest" description="Disordered" evidence="4">
    <location>
        <begin position="1"/>
        <end position="46"/>
    </location>
</feature>
<dbReference type="GO" id="GO:0005085">
    <property type="term" value="F:guanyl-nucleotide exchange factor activity"/>
    <property type="evidence" value="ECO:0007669"/>
    <property type="project" value="UniProtKB-KW"/>
</dbReference>
<feature type="compositionally biased region" description="Low complexity" evidence="4">
    <location>
        <begin position="1615"/>
        <end position="1628"/>
    </location>
</feature>
<feature type="region of interest" description="Disordered" evidence="4">
    <location>
        <begin position="2327"/>
        <end position="2366"/>
    </location>
</feature>
<dbReference type="FunFam" id="1.20.58.740:FF:000002">
    <property type="entry name" value="Dedicator of cytokinesis protein 7"/>
    <property type="match status" value="1"/>
</dbReference>
<dbReference type="InterPro" id="IPR046769">
    <property type="entry name" value="DOCKER_Lobe_A"/>
</dbReference>
<evidence type="ECO:0000256" key="4">
    <source>
        <dbReference type="SAM" id="MobiDB-lite"/>
    </source>
</evidence>
<dbReference type="Pfam" id="PF20422">
    <property type="entry name" value="DHR-2_Lobe_B"/>
    <property type="match status" value="1"/>
</dbReference>
<dbReference type="FunFam" id="1.25.40.410:FF:000002">
    <property type="entry name" value="Dedicator of cytokinesis protein 7"/>
    <property type="match status" value="1"/>
</dbReference>
<evidence type="ECO:0000259" key="6">
    <source>
        <dbReference type="PROSITE" id="PS51651"/>
    </source>
</evidence>
<dbReference type="Gene3D" id="2.60.40.150">
    <property type="entry name" value="C2 domain"/>
    <property type="match status" value="1"/>
</dbReference>
<dbReference type="InterPro" id="IPR043161">
    <property type="entry name" value="DOCK_C_lobe_A"/>
</dbReference>
<dbReference type="Pfam" id="PF06920">
    <property type="entry name" value="DHR-2_Lobe_A"/>
    <property type="match status" value="1"/>
</dbReference>
<feature type="compositionally biased region" description="Low complexity" evidence="4">
    <location>
        <begin position="2347"/>
        <end position="2366"/>
    </location>
</feature>
<dbReference type="Pfam" id="PF14429">
    <property type="entry name" value="DOCK-C2"/>
    <property type="match status" value="1"/>
</dbReference>
<feature type="region of interest" description="Disordered" evidence="4">
    <location>
        <begin position="955"/>
        <end position="1023"/>
    </location>
</feature>
<evidence type="ECO:0000313" key="7">
    <source>
        <dbReference type="Proteomes" id="UP000694843"/>
    </source>
</evidence>
<dbReference type="Pfam" id="PF20421">
    <property type="entry name" value="DHR-2_Lobe_C"/>
    <property type="match status" value="1"/>
</dbReference>
<keyword evidence="1" id="KW-0597">Phosphoprotein</keyword>
<dbReference type="InterPro" id="IPR046770">
    <property type="entry name" value="DOCKER_Lobe_B"/>
</dbReference>
<feature type="compositionally biased region" description="Low complexity" evidence="4">
    <location>
        <begin position="1105"/>
        <end position="1117"/>
    </location>
</feature>
<dbReference type="PROSITE" id="PS51650">
    <property type="entry name" value="C2_DOCK"/>
    <property type="match status" value="1"/>
</dbReference>
<protein>
    <submittedName>
        <fullName evidence="8">Dedicator of cytokinesis protein 7 isoform X1</fullName>
    </submittedName>
</protein>
<dbReference type="InterPro" id="IPR035892">
    <property type="entry name" value="C2_domain_sf"/>
</dbReference>
<dbReference type="OMA" id="FPHQFND"/>
<feature type="compositionally biased region" description="Low complexity" evidence="4">
    <location>
        <begin position="473"/>
        <end position="486"/>
    </location>
</feature>
<dbReference type="Gene3D" id="1.20.58.740">
    <property type="match status" value="1"/>
</dbReference>
<dbReference type="Proteomes" id="UP000694843">
    <property type="component" value="Unplaced"/>
</dbReference>
<feature type="region of interest" description="Disordered" evidence="4">
    <location>
        <begin position="1600"/>
        <end position="1635"/>
    </location>
</feature>
<accession>A0A979FMM3</accession>
<dbReference type="CDD" id="cd08696">
    <property type="entry name" value="C2_Dock-C"/>
    <property type="match status" value="1"/>
</dbReference>
<gene>
    <name evidence="8" type="primary">LOC108675055</name>
</gene>
<dbReference type="OrthoDB" id="47328at2759"/>
<keyword evidence="7" id="KW-1185">Reference proteome</keyword>
<dbReference type="InterPro" id="IPR026791">
    <property type="entry name" value="DOCK"/>
</dbReference>
<feature type="region of interest" description="Disordered" evidence="4">
    <location>
        <begin position="1060"/>
        <end position="1119"/>
    </location>
</feature>
<sequence>MSSSISQRAFAQRLSRQHAADVRKTVSAATQGQEPPAPNRSPSNSTIASQLSLVESIDSVDYEEFLERHQSELERDPDISVLCFPPDDVTVSTFAWPCRTLQPLLPLPSEVLDAHVGECVRCYSKDFIHVTRRYLQYSSSYAGRTGSMQGNFCAELLERVSSLPLPEYEADQAMDDADNYKLPESMCSSRHSTISVGSSVVSAPPTGPATVVGSECNTPRGSWASSVFDLRNSQGDPLLPSLLQPTPPHQTDALNEKARAANRHDSLLLLYPEQEEEDLIERRVFPPPPTPHSGHRIQVKCIKLQLELEIEPVFATLALYDLREKKKISENFCFDMNPDPLKKMLTSHIPYQDISTLSRTCILEISYPSPDVFLVVRLEKVLQGDIADCLAPYAKDDSQHRDKLKAAAVSCCERLGRYRQPLAWTAINLMNIFSGAHGTDGGDAAAAAGAGAASTSLPGALERKGSVSTGSLTGAEESTITVTTTASGGGSGSNSGSMKRKQQQGPATASIADGLATLQSGSLPRRGSMERRSFQEKSRSWSTAEFASCLDSFRPVTLTVSSFFKQEGDKLRDEDLYKFLADLKRPSSQLKKKCLPGRLKLDISPVTHTPKYCLTPELARVNPYPGGPEVITEEDEKCRPVKEVLEFPPTDVLSPHYNYRNLLYIYPKDLNFTNRPGSARNLAVKVQVMEGEDESAALACVMGRSSCPELSTEAFTAVTYHTKSPDYYDEIKVKLPAVLGDQHHLLFTFYHVSCQRKADEKTIETPVGYTWLPIYRNGSLSCGSHCLPVMSEKPPANYSYITPHILLPGTKWVDNHKGIFNVVLHAVSTVHPQCPELDHFFDLIKMVEERNIPARIGEEKIEAEIKKALVELVQSSGRALVQFLPVLFDRLLVLLVRPPLLQGLQAPLQLAAASFNAIVACVAAIVNVLENKNDQHGRNSVLLTYIAYLATIPHPTDPPPPIQHPGGPKRPHPSVVQPPAAPTSPTHSTASGGSAASSTGAPGGTSQASMASSASSSTSSSGYVGPVISESPVGITASLGGDDALHGACASSGSIHSLHPSAGGVAMQPSHRRSTSNPDLGVEADAGAFFSRGLDRTNSMRTEEGGAAPRSGPGSSSTYEQLSLAVSGPCPAGGCRLVHEELVLQWVFAGPATRDLALNNAWFLFELMIKSMCEHLARSSITPATPRRQRFSQQFSSDLSKLVTSVTNDIIAAVCRDDDITFTTRLNCSLAFFLSDLFSVMDRGHVLRLVRGYVKEISSRIATIADPSHLMNFKLDFLRILCSHEHYVALNLPFCTPLSGPSAPSSPCPSVSSGSSQCSLTSTVACGGSLTDYTSLTPTYRRHHFLSGLLLHHLHHALSLNSPSVHGGAINALRTVLTAHDTDDRYARHAGLRARVAALYLPLLDVLVDALPQLTAPSPAGGVSWSNSSSEDDASSGLQSTVARAIAGPSVCREPDVDISHQAQRLPLSSSNTRHLLVSLLWLLRNADAATLRQVLAGLPYRRLHGLLHLLYIALTSFQYQGRCGGLGGGGERSKADMRSRLEEAIMGQNSARTEMIRRRDRHPASGGGQGAGGHGSDTPHSGQEKLRWRKETFLWRNNPNTHHHHPFTHHHHAGAGTTLSTGATLPPGDGSAPSTPVPLFHQLSVTGGGGDGGGSGGGTSGSIGGGQDNIFGFNSLELHLAAEATLIVLDTLELIVQVVSSSEALHSLLGVVLKVLLHSLSLPQCTQALTNIFNSQRALVAKFPSLLFDEETEQCADLCLQLLRHCSSGLTPVRAHAAASLYALMRHNFIIGNNFSRVKMQVTMSLSSLVGTWHSFSESCLRASLKTILTYSEQDTHLPHSSSFPEQVKELMFNLHMILSDTVKMKEYQEDPEMLLDLMYRIARGYQNSPDLRLTWLANMAQKHSEREQHAEAAMCLVHSAALVSEYLYMLEDRPHLPVGATSFHAISPNVLQESAVSEDVVSPDEEGICTGKYFTESGLVGLLEQASSSFLQAGMFECINLVYKILTPIAEENRDWKKLINIHSKLLDAYTRMDQLEGKRIFGTYFRVGFYGAKFGDLDGEEFIYKEPTLTKLAEISHRLESFYCDRFGEENFSIIKDSNSVDVTRLDPDKAYVQITYVEPHFDDYEFKNRRTSFERNYNINRFIFSTPFTPDGRAHGDLREQHKRKTILTTQHMFPYVKTRVQVVDRESCVVTPIEVAIEDIQKKTRELAAAIYQEPPDHKILQMVLQGCIGTTVNQGPMEVAHVFLSDLLLSDATPTIHQNKLRLCFKDFSKKCHDALRRNKLLIGPDMREYQRELERNYHSFTEKLRPMITVNHLQRATPLSSPTIARHSPWGGSTASLDTLTSQHSSRRSSTSSVSSVVSSRRSSRASTLSLSIFPR</sequence>
<dbReference type="InterPro" id="IPR046773">
    <property type="entry name" value="DOCKER_Lobe_C"/>
</dbReference>
<feature type="compositionally biased region" description="Basic and acidic residues" evidence="4">
    <location>
        <begin position="527"/>
        <end position="537"/>
    </location>
</feature>
<keyword evidence="2" id="KW-0344">Guanine-nucleotide releasing factor</keyword>
<evidence type="ECO:0000259" key="5">
    <source>
        <dbReference type="PROSITE" id="PS51650"/>
    </source>
</evidence>
<proteinExistence type="inferred from homology"/>
<dbReference type="InterPro" id="IPR027357">
    <property type="entry name" value="DOCKER_dom"/>
</dbReference>
<feature type="compositionally biased region" description="Basic residues" evidence="4">
    <location>
        <begin position="1602"/>
        <end position="1614"/>
    </location>
</feature>
<feature type="region of interest" description="Disordered" evidence="4">
    <location>
        <begin position="456"/>
        <end position="537"/>
    </location>
</feature>
<feature type="domain" description="C2 DOCK-type" evidence="5">
    <location>
        <begin position="660"/>
        <end position="827"/>
    </location>
</feature>
<dbReference type="GO" id="GO:0007264">
    <property type="term" value="P:small GTPase-mediated signal transduction"/>
    <property type="evidence" value="ECO:0007669"/>
    <property type="project" value="InterPro"/>
</dbReference>
<evidence type="ECO:0000256" key="3">
    <source>
        <dbReference type="PROSITE-ProRule" id="PRU00983"/>
    </source>
</evidence>
<organism evidence="7 8">
    <name type="scientific">Hyalella azteca</name>
    <name type="common">Amphipod</name>
    <dbReference type="NCBI Taxonomy" id="294128"/>
    <lineage>
        <taxon>Eukaryota</taxon>
        <taxon>Metazoa</taxon>
        <taxon>Ecdysozoa</taxon>
        <taxon>Arthropoda</taxon>
        <taxon>Crustacea</taxon>
        <taxon>Multicrustacea</taxon>
        <taxon>Malacostraca</taxon>
        <taxon>Eumalacostraca</taxon>
        <taxon>Peracarida</taxon>
        <taxon>Amphipoda</taxon>
        <taxon>Senticaudata</taxon>
        <taxon>Talitrida</taxon>
        <taxon>Talitroidea</taxon>
        <taxon>Hyalellidae</taxon>
        <taxon>Hyalella</taxon>
    </lineage>
</organism>
<dbReference type="Gene3D" id="1.25.40.410">
    <property type="match status" value="1"/>
</dbReference>